<comment type="similarity">
    <text evidence="1 3">Belongs to the tektin family.</text>
</comment>
<proteinExistence type="inferred from homology"/>
<keyword evidence="3" id="KW-0966">Cell projection</keyword>
<sequence length="433" mass="50675">MAFHFISTMEKPMQHVSLFDWQSRLDRLRNVANARRADAFADRNLSRVLRNESRIEGEWANYASNHALDLRIFEIKTWHELITKSFDRMVKEVDLLVKERAAAETDLEWQAGPVAVIRELLFIRDDRNESELSADSVSTELHNQFFILENNHQLLARLIQTAWEKLARLDVVRFKVEQELKNKMETVEIDTAQRSLTCKSNAISFKLDALRDPKESRSYENWLESTKNLKQMVDNEVEETVGIRESLYVCRNKALSILKGQDQYTEFYIRNRIFQTQQAYNELNWQRSKLVEDIRALTCEIQDMEDALLENTNALKLAETRLENRNQRNITELCLDEAYDSLCLEAEKLREIRRCLMRKLDESKANLNLISDHTNKVDLDIGKKKHSIMIDTKALEVCKAFRVKDAGIPEHNPFAQTDLNIELTHAEDITEKN</sequence>
<evidence type="ECO:0000313" key="5">
    <source>
        <dbReference type="RefSeq" id="XP_017867102.1"/>
    </source>
</evidence>
<dbReference type="InterPro" id="IPR048256">
    <property type="entry name" value="Tektin-like"/>
</dbReference>
<keyword evidence="2" id="KW-0963">Cytoplasm</keyword>
<name>A0ABM1PIR6_DROAR</name>
<dbReference type="GeneID" id="108616427"/>
<dbReference type="PANTHER" id="PTHR19960:SF7">
    <property type="entry name" value="TEKTIN"/>
    <property type="match status" value="1"/>
</dbReference>
<dbReference type="PANTHER" id="PTHR19960">
    <property type="entry name" value="TEKTIN"/>
    <property type="match status" value="1"/>
</dbReference>
<evidence type="ECO:0000313" key="4">
    <source>
        <dbReference type="Proteomes" id="UP000694904"/>
    </source>
</evidence>
<gene>
    <name evidence="5" type="primary">LOC108616427</name>
</gene>
<reference evidence="5" key="3">
    <citation type="submission" date="2025-08" db="UniProtKB">
        <authorList>
            <consortium name="RefSeq"/>
        </authorList>
    </citation>
    <scope>IDENTIFICATION</scope>
    <source>
        <tissue evidence="5">Whole organism</tissue>
    </source>
</reference>
<reference evidence="4" key="2">
    <citation type="journal article" date="2016" name="G3 (Bethesda)">
        <title>Genome Evolution in Three Species of Cactophilic Drosophila.</title>
        <authorList>
            <person name="Sanchez-Flores A."/>
            <person name="Penazola F."/>
            <person name="Carpinteyro-Ponce J."/>
            <person name="Nazario-Yepiz N."/>
            <person name="Abreu-Goodger C."/>
            <person name="Machado C.A."/>
            <person name="Markow T.A."/>
        </authorList>
    </citation>
    <scope>NUCLEOTIDE SEQUENCE [LARGE SCALE GENOMIC DNA]</scope>
</reference>
<comment type="subcellular location">
    <subcellularLocation>
        <location evidence="3">Cytoplasm</location>
        <location evidence="3">Cytoskeleton</location>
        <location evidence="3">Cilium axoneme</location>
    </subcellularLocation>
</comment>
<dbReference type="PRINTS" id="PR00511">
    <property type="entry name" value="TEKTIN"/>
</dbReference>
<keyword evidence="3" id="KW-0969">Cilium</keyword>
<dbReference type="Proteomes" id="UP000694904">
    <property type="component" value="Chromosome 5"/>
</dbReference>
<reference evidence="4" key="1">
    <citation type="journal article" date="1997" name="Nucleic Acids Res.">
        <title>tRNAscan-SE: a program for improved detection of transfer RNA genes in genomic sequence.</title>
        <authorList>
            <person name="Lowe T.M."/>
            <person name="Eddy S.R."/>
        </authorList>
    </citation>
    <scope>NUCLEOTIDE SEQUENCE [LARGE SCALE GENOMIC DNA]</scope>
</reference>
<organism evidence="4 5">
    <name type="scientific">Drosophila arizonae</name>
    <name type="common">Fruit fly</name>
    <dbReference type="NCBI Taxonomy" id="7263"/>
    <lineage>
        <taxon>Eukaryota</taxon>
        <taxon>Metazoa</taxon>
        <taxon>Ecdysozoa</taxon>
        <taxon>Arthropoda</taxon>
        <taxon>Hexapoda</taxon>
        <taxon>Insecta</taxon>
        <taxon>Pterygota</taxon>
        <taxon>Neoptera</taxon>
        <taxon>Endopterygota</taxon>
        <taxon>Diptera</taxon>
        <taxon>Brachycera</taxon>
        <taxon>Muscomorpha</taxon>
        <taxon>Ephydroidea</taxon>
        <taxon>Drosophilidae</taxon>
        <taxon>Drosophila</taxon>
    </lineage>
</organism>
<keyword evidence="4" id="KW-1185">Reference proteome</keyword>
<dbReference type="InterPro" id="IPR000435">
    <property type="entry name" value="Tektins"/>
</dbReference>
<evidence type="ECO:0000256" key="1">
    <source>
        <dbReference type="ARBA" id="ARBA00007209"/>
    </source>
</evidence>
<keyword evidence="3" id="KW-0282">Flagellum</keyword>
<accession>A0ABM1PIR6</accession>
<dbReference type="RefSeq" id="XP_017867102.1">
    <property type="nucleotide sequence ID" value="XM_018011613.1"/>
</dbReference>
<evidence type="ECO:0000256" key="2">
    <source>
        <dbReference type="ARBA" id="ARBA00022490"/>
    </source>
</evidence>
<evidence type="ECO:0000256" key="3">
    <source>
        <dbReference type="RuleBase" id="RU367040"/>
    </source>
</evidence>
<protein>
    <recommendedName>
        <fullName evidence="3">Tektin</fullName>
    </recommendedName>
</protein>
<dbReference type="Pfam" id="PF03148">
    <property type="entry name" value="Tektin"/>
    <property type="match status" value="1"/>
</dbReference>